<keyword evidence="3" id="KW-1133">Transmembrane helix</keyword>
<dbReference type="GO" id="GO:0006643">
    <property type="term" value="P:membrane lipid metabolic process"/>
    <property type="evidence" value="ECO:0007669"/>
    <property type="project" value="TreeGrafter"/>
</dbReference>
<evidence type="ECO:0000313" key="6">
    <source>
        <dbReference type="Proteomes" id="UP000887540"/>
    </source>
</evidence>
<evidence type="ECO:0000256" key="3">
    <source>
        <dbReference type="ARBA" id="ARBA00022989"/>
    </source>
</evidence>
<evidence type="ECO:0000256" key="5">
    <source>
        <dbReference type="ARBA" id="ARBA00023136"/>
    </source>
</evidence>
<dbReference type="GO" id="GO:0005783">
    <property type="term" value="C:endoplasmic reticulum"/>
    <property type="evidence" value="ECO:0007669"/>
    <property type="project" value="TreeGrafter"/>
</dbReference>
<name>A0A914CI23_9BILA</name>
<comment type="subcellular location">
    <subcellularLocation>
        <location evidence="1">Endomembrane system</location>
        <topology evidence="1">Multi-pass membrane protein</topology>
    </subcellularLocation>
</comment>
<keyword evidence="5" id="KW-0472">Membrane</keyword>
<dbReference type="WBParaSite" id="ACRNAN_scaffold10593.g23539.t1">
    <property type="protein sequence ID" value="ACRNAN_scaffold10593.g23539.t1"/>
    <property type="gene ID" value="ACRNAN_scaffold10593.g23539"/>
</dbReference>
<reference evidence="7" key="1">
    <citation type="submission" date="2022-11" db="UniProtKB">
        <authorList>
            <consortium name="WormBaseParasite"/>
        </authorList>
    </citation>
    <scope>IDENTIFICATION</scope>
</reference>
<dbReference type="GO" id="GO:0016020">
    <property type="term" value="C:membrane"/>
    <property type="evidence" value="ECO:0007669"/>
    <property type="project" value="GOC"/>
</dbReference>
<evidence type="ECO:0000313" key="7">
    <source>
        <dbReference type="WBParaSite" id="ACRNAN_scaffold10593.g23539.t1"/>
    </source>
</evidence>
<dbReference type="AlphaFoldDB" id="A0A914CI23"/>
<keyword evidence="2" id="KW-0812">Transmembrane</keyword>
<evidence type="ECO:0000256" key="4">
    <source>
        <dbReference type="ARBA" id="ARBA00023002"/>
    </source>
</evidence>
<accession>A0A914CI23</accession>
<keyword evidence="4" id="KW-0560">Oxidoreductase</keyword>
<dbReference type="GO" id="GO:0050479">
    <property type="term" value="F:glyceryl-ether monooxygenase activity"/>
    <property type="evidence" value="ECO:0007669"/>
    <property type="project" value="TreeGrafter"/>
</dbReference>
<proteinExistence type="predicted"/>
<evidence type="ECO:0000256" key="1">
    <source>
        <dbReference type="ARBA" id="ARBA00004127"/>
    </source>
</evidence>
<organism evidence="6 7">
    <name type="scientific">Acrobeloides nanus</name>
    <dbReference type="NCBI Taxonomy" id="290746"/>
    <lineage>
        <taxon>Eukaryota</taxon>
        <taxon>Metazoa</taxon>
        <taxon>Ecdysozoa</taxon>
        <taxon>Nematoda</taxon>
        <taxon>Chromadorea</taxon>
        <taxon>Rhabditida</taxon>
        <taxon>Tylenchina</taxon>
        <taxon>Cephalobomorpha</taxon>
        <taxon>Cephaloboidea</taxon>
        <taxon>Cephalobidae</taxon>
        <taxon>Acrobeloides</taxon>
    </lineage>
</organism>
<dbReference type="Proteomes" id="UP000887540">
    <property type="component" value="Unplaced"/>
</dbReference>
<keyword evidence="6" id="KW-1185">Reference proteome</keyword>
<dbReference type="PANTHER" id="PTHR21624">
    <property type="entry name" value="STEROL DESATURASE-RELATED PROTEIN"/>
    <property type="match status" value="1"/>
</dbReference>
<evidence type="ECO:0000256" key="2">
    <source>
        <dbReference type="ARBA" id="ARBA00022692"/>
    </source>
</evidence>
<protein>
    <submittedName>
        <fullName evidence="7">Uncharacterized protein</fullName>
    </submittedName>
</protein>
<sequence>MHHSSEYYNLTTALRKGCFQEFGTTFFECLQAFITPPPMFITHKALNLLYQFWIHNELFEFKALGWDKPRLKNSEHKDIFPGIWNKIKAVYMPPGYFPGLETKQFFWWRYMKEPSSGIPEFMGNFLCGFSICDRQFGLY</sequence>
<dbReference type="PANTHER" id="PTHR21624:SF1">
    <property type="entry name" value="ALKYLGLYCEROL MONOOXYGENASE"/>
    <property type="match status" value="1"/>
</dbReference>
<dbReference type="InterPro" id="IPR051689">
    <property type="entry name" value="Sterol_desaturase/TMEM195"/>
</dbReference>